<feature type="transmembrane region" description="Helical" evidence="1">
    <location>
        <begin position="144"/>
        <end position="160"/>
    </location>
</feature>
<name>A0A9Q0H8U3_9MAGN</name>
<gene>
    <name evidence="2" type="ORF">NE237_022001</name>
</gene>
<dbReference type="AlphaFoldDB" id="A0A9Q0H8U3"/>
<keyword evidence="1" id="KW-1133">Transmembrane helix</keyword>
<dbReference type="Proteomes" id="UP001141806">
    <property type="component" value="Unassembled WGS sequence"/>
</dbReference>
<organism evidence="2 3">
    <name type="scientific">Protea cynaroides</name>
    <dbReference type="NCBI Taxonomy" id="273540"/>
    <lineage>
        <taxon>Eukaryota</taxon>
        <taxon>Viridiplantae</taxon>
        <taxon>Streptophyta</taxon>
        <taxon>Embryophyta</taxon>
        <taxon>Tracheophyta</taxon>
        <taxon>Spermatophyta</taxon>
        <taxon>Magnoliopsida</taxon>
        <taxon>Proteales</taxon>
        <taxon>Proteaceae</taxon>
        <taxon>Protea</taxon>
    </lineage>
</organism>
<accession>A0A9Q0H8U3</accession>
<evidence type="ECO:0000313" key="3">
    <source>
        <dbReference type="Proteomes" id="UP001141806"/>
    </source>
</evidence>
<dbReference type="EMBL" id="JAMYWD010000009">
    <property type="protein sequence ID" value="KAJ4962091.1"/>
    <property type="molecule type" value="Genomic_DNA"/>
</dbReference>
<evidence type="ECO:0000256" key="1">
    <source>
        <dbReference type="SAM" id="Phobius"/>
    </source>
</evidence>
<reference evidence="2" key="1">
    <citation type="journal article" date="2023" name="Plant J.">
        <title>The genome of the king protea, Protea cynaroides.</title>
        <authorList>
            <person name="Chang J."/>
            <person name="Duong T.A."/>
            <person name="Schoeman C."/>
            <person name="Ma X."/>
            <person name="Roodt D."/>
            <person name="Barker N."/>
            <person name="Li Z."/>
            <person name="Van de Peer Y."/>
            <person name="Mizrachi E."/>
        </authorList>
    </citation>
    <scope>NUCLEOTIDE SEQUENCE</scope>
    <source>
        <tissue evidence="2">Young leaves</tissue>
    </source>
</reference>
<keyword evidence="1" id="KW-0812">Transmembrane</keyword>
<sequence>MLWPFWVVCSMLIAAAGIKASRRMKMMFSDFNRVATAKPTLFSVSSLKKKNQRRERVKSYSWELSLRLKTRICTTATKEGFAENRVRRRRKRSLQKTKFNELLRFPLILVIIAPLKCTSLPLTIPPGSTGGSFNPVRLISGSNIFLFDCVCVFLFVQLFIS</sequence>
<evidence type="ECO:0000313" key="2">
    <source>
        <dbReference type="EMBL" id="KAJ4962091.1"/>
    </source>
</evidence>
<comment type="caution">
    <text evidence="2">The sequence shown here is derived from an EMBL/GenBank/DDBJ whole genome shotgun (WGS) entry which is preliminary data.</text>
</comment>
<proteinExistence type="predicted"/>
<feature type="transmembrane region" description="Helical" evidence="1">
    <location>
        <begin position="5"/>
        <end position="21"/>
    </location>
</feature>
<feature type="transmembrane region" description="Helical" evidence="1">
    <location>
        <begin position="102"/>
        <end position="124"/>
    </location>
</feature>
<keyword evidence="3" id="KW-1185">Reference proteome</keyword>
<protein>
    <submittedName>
        <fullName evidence="2">Uncharacterized protein</fullName>
    </submittedName>
</protein>
<keyword evidence="1" id="KW-0472">Membrane</keyword>